<evidence type="ECO:0000256" key="14">
    <source>
        <dbReference type="ARBA" id="ARBA00022801"/>
    </source>
</evidence>
<dbReference type="Gene3D" id="2.40.50.90">
    <property type="match status" value="1"/>
</dbReference>
<dbReference type="InterPro" id="IPR012904">
    <property type="entry name" value="OGG_N"/>
</dbReference>
<organism evidence="27 28">
    <name type="scientific">Erysiphe pulchra</name>
    <dbReference type="NCBI Taxonomy" id="225359"/>
    <lineage>
        <taxon>Eukaryota</taxon>
        <taxon>Fungi</taxon>
        <taxon>Dikarya</taxon>
        <taxon>Ascomycota</taxon>
        <taxon>Pezizomycotina</taxon>
        <taxon>Leotiomycetes</taxon>
        <taxon>Erysiphales</taxon>
        <taxon>Erysiphaceae</taxon>
        <taxon>Erysiphe</taxon>
    </lineage>
</organism>
<sequence length="635" mass="73483">MASLTTNNWRKLPIVLTELCIETTLRCGQSFRWKKTQHDEWSCALHGRIVSLKQDSSHLYYKSTWPSTKSLNLSSSISSTNGDSNIEEDDTKALLQRYLNLEPNLTLHYEQWSLIDPNFKKRAPTFSGVRILRQDAWEALIGFICSSNNNIKRISQMVGKLCVHYGQFIGHIGEEVFYDFPTPEALAVDDVETHLRDLGFGYRAGYIAKTAKSLTYCMPQGWLQSLCNHDPYDQNSNYKQIFSGGREGYREAHNQLLQLQGVGPKVADCVCLMGLGWSEAVPIDTHVLKIARRDYKFDNSKYKNLTKNNYEAIGDFFRKLWGKEAGWAHSVLFAADLKVFSERLSIPRGINKISKIDKSDTVVIKRDLEMDESTKDIPEESSNFQEDKSRSRRIKQQTFFTMLNWPPWSEREANKERSTSWLESLNTTNWDHYKDPRTIIPTVLLTTALLISSRIYRSYLRRIPEAKYINPRFFRKRSLFGKVTRVGDADNFHLFHTPGGRLTGWGWFPGRKVPENKMNLKGKTIHIRLAGIDAPELAHWGKPGQPYSAEAMAWLENYIGNQRVRAYIHKKDQYERIVATVWIRRFLLRRDVGKEMLKAGWATLYEAKTGAEFGNFEEEYRKAEERAKLKKVGLW</sequence>
<dbReference type="FunFam" id="2.40.50.90:FF:000029">
    <property type="entry name" value="Probable endonuclease lcl3"/>
    <property type="match status" value="1"/>
</dbReference>
<evidence type="ECO:0000256" key="3">
    <source>
        <dbReference type="ARBA" id="ARBA00004173"/>
    </source>
</evidence>
<evidence type="ECO:0000256" key="9">
    <source>
        <dbReference type="ARBA" id="ARBA00022692"/>
    </source>
</evidence>
<dbReference type="InterPro" id="IPR003265">
    <property type="entry name" value="HhH-GPD_domain"/>
</dbReference>
<dbReference type="SUPFAM" id="SSF48150">
    <property type="entry name" value="DNA-glycosylase"/>
    <property type="match status" value="1"/>
</dbReference>
<dbReference type="OrthoDB" id="238681at2759"/>
<feature type="region of interest" description="Disordered" evidence="25">
    <location>
        <begin position="373"/>
        <end position="392"/>
    </location>
</feature>
<dbReference type="InterPro" id="IPR023170">
    <property type="entry name" value="HhH_base_excis_C"/>
</dbReference>
<evidence type="ECO:0000256" key="17">
    <source>
        <dbReference type="ARBA" id="ARBA00023128"/>
    </source>
</evidence>
<keyword evidence="13" id="KW-0227">DNA damage</keyword>
<dbReference type="SMART" id="SM00478">
    <property type="entry name" value="ENDO3c"/>
    <property type="match status" value="1"/>
</dbReference>
<dbReference type="GO" id="GO:0016020">
    <property type="term" value="C:membrane"/>
    <property type="evidence" value="ECO:0007669"/>
    <property type="project" value="UniProtKB-SubCell"/>
</dbReference>
<dbReference type="GO" id="GO:0003684">
    <property type="term" value="F:damaged DNA binding"/>
    <property type="evidence" value="ECO:0007669"/>
    <property type="project" value="InterPro"/>
</dbReference>
<evidence type="ECO:0000256" key="24">
    <source>
        <dbReference type="ARBA" id="ARBA00044632"/>
    </source>
</evidence>
<evidence type="ECO:0000256" key="5">
    <source>
        <dbReference type="ARBA" id="ARBA00010679"/>
    </source>
</evidence>
<dbReference type="InterPro" id="IPR035437">
    <property type="entry name" value="SNase_OB-fold_sf"/>
</dbReference>
<evidence type="ECO:0000256" key="1">
    <source>
        <dbReference type="ARBA" id="ARBA00004123"/>
    </source>
</evidence>
<keyword evidence="22" id="KW-0511">Multifunctional enzyme</keyword>
<dbReference type="GO" id="GO:0005634">
    <property type="term" value="C:nucleus"/>
    <property type="evidence" value="ECO:0007669"/>
    <property type="project" value="UniProtKB-SubCell"/>
</dbReference>
<evidence type="ECO:0000256" key="7">
    <source>
        <dbReference type="ARBA" id="ARBA00013404"/>
    </source>
</evidence>
<protein>
    <recommendedName>
        <fullName evidence="7">Probable endonuclease LCL3</fullName>
        <ecNumber evidence="6">4.2.99.18</ecNumber>
    </recommendedName>
    <alternativeName>
        <fullName evidence="8">Probable endonuclease lcl3</fullName>
    </alternativeName>
</protein>
<keyword evidence="14" id="KW-0378">Hydrolase</keyword>
<evidence type="ECO:0000256" key="25">
    <source>
        <dbReference type="SAM" id="MobiDB-lite"/>
    </source>
</evidence>
<dbReference type="PANTHER" id="PTHR10242">
    <property type="entry name" value="8-OXOGUANINE DNA GLYCOSYLASE"/>
    <property type="match status" value="1"/>
</dbReference>
<proteinExistence type="inferred from homology"/>
<comment type="similarity">
    <text evidence="5">Belongs to the type-1 OGG1 family.</text>
</comment>
<keyword evidence="23" id="KW-0326">Glycosidase</keyword>
<evidence type="ECO:0000256" key="11">
    <source>
        <dbReference type="ARBA" id="ARBA00022723"/>
    </source>
</evidence>
<reference evidence="27 28" key="1">
    <citation type="submission" date="2017-10" db="EMBL/GenBank/DDBJ databases">
        <title>Development of genomic resources for the powdery mildew, Erysiphe pulchra.</title>
        <authorList>
            <person name="Wadl P.A."/>
            <person name="Mack B.M."/>
            <person name="Moore G."/>
            <person name="Beltz S.B."/>
        </authorList>
    </citation>
    <scope>NUCLEOTIDE SEQUENCE [LARGE SCALE GENOMIC DNA]</scope>
    <source>
        <strain evidence="27">Cflorida</strain>
    </source>
</reference>
<evidence type="ECO:0000256" key="8">
    <source>
        <dbReference type="ARBA" id="ARBA00014651"/>
    </source>
</evidence>
<dbReference type="GO" id="GO:0034039">
    <property type="term" value="F:8-oxo-7,8-dihydroguanine DNA N-glycosylase activity"/>
    <property type="evidence" value="ECO:0007669"/>
    <property type="project" value="TreeGrafter"/>
</dbReference>
<dbReference type="FunFam" id="1.10.1670.10:FF:000005">
    <property type="entry name" value="N-glycosylase/DNA lyase OGG1"/>
    <property type="match status" value="1"/>
</dbReference>
<evidence type="ECO:0000256" key="21">
    <source>
        <dbReference type="ARBA" id="ARBA00023242"/>
    </source>
</evidence>
<dbReference type="SMART" id="SM00318">
    <property type="entry name" value="SNc"/>
    <property type="match status" value="1"/>
</dbReference>
<dbReference type="SUPFAM" id="SSF50199">
    <property type="entry name" value="Staphylococcal nuclease"/>
    <property type="match status" value="1"/>
</dbReference>
<evidence type="ECO:0000256" key="19">
    <source>
        <dbReference type="ARBA" id="ARBA00023204"/>
    </source>
</evidence>
<keyword evidence="12" id="KW-0255">Endonuclease</keyword>
<keyword evidence="21" id="KW-0539">Nucleus</keyword>
<dbReference type="STRING" id="225359.A0A2S4Q2C8"/>
<dbReference type="EC" id="4.2.99.18" evidence="6"/>
<comment type="catalytic activity">
    <reaction evidence="24">
        <text>2'-deoxyribonucleotide-(2'-deoxyribose 5'-phosphate)-2'-deoxyribonucleotide-DNA = a 3'-end 2'-deoxyribonucleotide-(2,3-dehydro-2,3-deoxyribose 5'-phosphate)-DNA + a 5'-end 5'-phospho-2'-deoxyribonucleoside-DNA + H(+)</text>
        <dbReference type="Rhea" id="RHEA:66592"/>
        <dbReference type="Rhea" id="RHEA-COMP:13180"/>
        <dbReference type="Rhea" id="RHEA-COMP:16897"/>
        <dbReference type="Rhea" id="RHEA-COMP:17067"/>
        <dbReference type="ChEBI" id="CHEBI:15378"/>
        <dbReference type="ChEBI" id="CHEBI:136412"/>
        <dbReference type="ChEBI" id="CHEBI:157695"/>
        <dbReference type="ChEBI" id="CHEBI:167181"/>
        <dbReference type="EC" id="4.2.99.18"/>
    </reaction>
</comment>
<feature type="non-terminal residue" evidence="27">
    <location>
        <position position="635"/>
    </location>
</feature>
<dbReference type="Gene3D" id="1.10.340.30">
    <property type="entry name" value="Hypothetical protein, domain 2"/>
    <property type="match status" value="1"/>
</dbReference>
<dbReference type="GO" id="GO:0046872">
    <property type="term" value="F:metal ion binding"/>
    <property type="evidence" value="ECO:0007669"/>
    <property type="project" value="UniProtKB-KW"/>
</dbReference>
<evidence type="ECO:0000256" key="18">
    <source>
        <dbReference type="ARBA" id="ARBA00023136"/>
    </source>
</evidence>
<dbReference type="InterPro" id="IPR016071">
    <property type="entry name" value="Staphylococal_nuclease_OB-fold"/>
</dbReference>
<dbReference type="GO" id="GO:0006289">
    <property type="term" value="P:nucleotide-excision repair"/>
    <property type="evidence" value="ECO:0007669"/>
    <property type="project" value="InterPro"/>
</dbReference>
<dbReference type="InterPro" id="IPR052054">
    <property type="entry name" value="Oxidative_DNA_repair_enzyme"/>
</dbReference>
<keyword evidence="28" id="KW-1185">Reference proteome</keyword>
<gene>
    <name evidence="27" type="ORF">EPUL_000146</name>
</gene>
<comment type="caution">
    <text evidence="27">The sequence shown here is derived from an EMBL/GenBank/DDBJ whole genome shotgun (WGS) entry which is preliminary data.</text>
</comment>
<dbReference type="EMBL" id="PEDP01000001">
    <property type="protein sequence ID" value="POS88455.1"/>
    <property type="molecule type" value="Genomic_DNA"/>
</dbReference>
<dbReference type="CDD" id="cd00056">
    <property type="entry name" value="ENDO3c"/>
    <property type="match status" value="1"/>
</dbReference>
<keyword evidence="15" id="KW-0106">Calcium</keyword>
<name>A0A2S4Q2C8_9PEZI</name>
<dbReference type="Pfam" id="PF00565">
    <property type="entry name" value="SNase"/>
    <property type="match status" value="1"/>
</dbReference>
<keyword evidence="17" id="KW-0496">Mitochondrion</keyword>
<dbReference type="PANTHER" id="PTHR10242:SF2">
    <property type="entry name" value="N-GLYCOSYLASE_DNA LYASE"/>
    <property type="match status" value="1"/>
</dbReference>
<evidence type="ECO:0000256" key="16">
    <source>
        <dbReference type="ARBA" id="ARBA00022989"/>
    </source>
</evidence>
<evidence type="ECO:0000256" key="22">
    <source>
        <dbReference type="ARBA" id="ARBA00023268"/>
    </source>
</evidence>
<dbReference type="PROSITE" id="PS50830">
    <property type="entry name" value="TNASE_3"/>
    <property type="match status" value="1"/>
</dbReference>
<keyword evidence="20" id="KW-0456">Lyase</keyword>
<evidence type="ECO:0000256" key="12">
    <source>
        <dbReference type="ARBA" id="ARBA00022759"/>
    </source>
</evidence>
<evidence type="ECO:0000313" key="27">
    <source>
        <dbReference type="EMBL" id="POS88455.1"/>
    </source>
</evidence>
<keyword evidence="9" id="KW-0812">Transmembrane</keyword>
<keyword evidence="16" id="KW-1133">Transmembrane helix</keyword>
<keyword evidence="10" id="KW-0540">Nuclease</keyword>
<evidence type="ECO:0000256" key="15">
    <source>
        <dbReference type="ARBA" id="ARBA00022837"/>
    </source>
</evidence>
<comment type="subcellular location">
    <subcellularLocation>
        <location evidence="2">Membrane</location>
        <topology evidence="2">Single-pass membrane protein</topology>
    </subcellularLocation>
    <subcellularLocation>
        <location evidence="3">Mitochondrion</location>
    </subcellularLocation>
    <subcellularLocation>
        <location evidence="1">Nucleus</location>
    </subcellularLocation>
</comment>
<keyword evidence="18" id="KW-0472">Membrane</keyword>
<evidence type="ECO:0000256" key="20">
    <source>
        <dbReference type="ARBA" id="ARBA00023239"/>
    </source>
</evidence>
<dbReference type="Proteomes" id="UP000237438">
    <property type="component" value="Unassembled WGS sequence"/>
</dbReference>
<evidence type="ECO:0000313" key="28">
    <source>
        <dbReference type="Proteomes" id="UP000237438"/>
    </source>
</evidence>
<evidence type="ECO:0000259" key="26">
    <source>
        <dbReference type="PROSITE" id="PS50830"/>
    </source>
</evidence>
<accession>A0A2S4Q2C8</accession>
<evidence type="ECO:0000256" key="10">
    <source>
        <dbReference type="ARBA" id="ARBA00022722"/>
    </source>
</evidence>
<evidence type="ECO:0000256" key="23">
    <source>
        <dbReference type="ARBA" id="ARBA00023295"/>
    </source>
</evidence>
<evidence type="ECO:0000256" key="6">
    <source>
        <dbReference type="ARBA" id="ARBA00012720"/>
    </source>
</evidence>
<dbReference type="SUPFAM" id="SSF55945">
    <property type="entry name" value="TATA-box binding protein-like"/>
    <property type="match status" value="1"/>
</dbReference>
<dbReference type="Gene3D" id="1.10.1670.10">
    <property type="entry name" value="Helix-hairpin-Helix base-excision DNA repair enzymes (C-terminal)"/>
    <property type="match status" value="1"/>
</dbReference>
<dbReference type="GO" id="GO:0005739">
    <property type="term" value="C:mitochondrion"/>
    <property type="evidence" value="ECO:0007669"/>
    <property type="project" value="UniProtKB-SubCell"/>
</dbReference>
<dbReference type="GO" id="GO:0006285">
    <property type="term" value="P:base-excision repair, AP site formation"/>
    <property type="evidence" value="ECO:0007669"/>
    <property type="project" value="UniProtKB-ARBA"/>
</dbReference>
<dbReference type="InterPro" id="IPR011257">
    <property type="entry name" value="DNA_glycosylase"/>
</dbReference>
<dbReference type="Pfam" id="PF07934">
    <property type="entry name" value="OGG_N"/>
    <property type="match status" value="1"/>
</dbReference>
<keyword evidence="11" id="KW-0479">Metal-binding</keyword>
<dbReference type="AlphaFoldDB" id="A0A2S4Q2C8"/>
<feature type="domain" description="TNase-like" evidence="26">
    <location>
        <begin position="477"/>
        <end position="635"/>
    </location>
</feature>
<comment type="similarity">
    <text evidence="4">Belongs to the LCL3 family.</text>
</comment>
<evidence type="ECO:0000256" key="2">
    <source>
        <dbReference type="ARBA" id="ARBA00004167"/>
    </source>
</evidence>
<evidence type="ECO:0000256" key="4">
    <source>
        <dbReference type="ARBA" id="ARBA00005435"/>
    </source>
</evidence>
<dbReference type="Pfam" id="PF00730">
    <property type="entry name" value="HhH-GPD"/>
    <property type="match status" value="1"/>
</dbReference>
<keyword evidence="19" id="KW-0234">DNA repair</keyword>
<evidence type="ECO:0000256" key="13">
    <source>
        <dbReference type="ARBA" id="ARBA00022763"/>
    </source>
</evidence>
<dbReference type="Gene3D" id="3.30.310.40">
    <property type="match status" value="1"/>
</dbReference>
<dbReference type="GO" id="GO:0140078">
    <property type="term" value="F:class I DNA-(apurinic or apyrimidinic site) endonuclease activity"/>
    <property type="evidence" value="ECO:0007669"/>
    <property type="project" value="UniProtKB-EC"/>
</dbReference>